<feature type="compositionally biased region" description="Basic residues" evidence="1">
    <location>
        <begin position="246"/>
        <end position="259"/>
    </location>
</feature>
<dbReference type="Proteomes" id="UP000001610">
    <property type="component" value="Unassembled WGS sequence"/>
</dbReference>
<dbReference type="Gene3D" id="3.30.710.10">
    <property type="entry name" value="Potassium Channel Kv1.1, Chain A"/>
    <property type="match status" value="1"/>
</dbReference>
<dbReference type="SUPFAM" id="SSF54695">
    <property type="entry name" value="POZ domain"/>
    <property type="match status" value="1"/>
</dbReference>
<dbReference type="STRING" id="983644.G3JEJ8"/>
<feature type="region of interest" description="Disordered" evidence="1">
    <location>
        <begin position="223"/>
        <end position="268"/>
    </location>
</feature>
<protein>
    <submittedName>
        <fullName evidence="3">BTB/POZ fold domain containing protein</fullName>
    </submittedName>
</protein>
<dbReference type="OrthoDB" id="1022638at2759"/>
<name>G3JEJ8_CORMM</name>
<proteinExistence type="predicted"/>
<dbReference type="AlphaFoldDB" id="G3JEJ8"/>
<reference evidence="3 4" key="1">
    <citation type="journal article" date="2011" name="Genome Biol.">
        <title>Genome sequence of the insect pathogenic fungus Cordyceps militaris, a valued traditional Chinese medicine.</title>
        <authorList>
            <person name="Zheng P."/>
            <person name="Xia Y."/>
            <person name="Xiao G."/>
            <person name="Xiong C."/>
            <person name="Hu X."/>
            <person name="Zhang S."/>
            <person name="Zheng H."/>
            <person name="Huang Y."/>
            <person name="Zhou Y."/>
            <person name="Wang S."/>
            <person name="Zhao G.P."/>
            <person name="Liu X."/>
            <person name="St Leger R.J."/>
            <person name="Wang C."/>
        </authorList>
    </citation>
    <scope>NUCLEOTIDE SEQUENCE [LARGE SCALE GENOMIC DNA]</scope>
    <source>
        <strain evidence="3 4">CM01</strain>
    </source>
</reference>
<dbReference type="RefSeq" id="XP_006669978.1">
    <property type="nucleotide sequence ID" value="XM_006669915.1"/>
</dbReference>
<gene>
    <name evidence="3" type="ORF">CCM_04769</name>
</gene>
<dbReference type="PROSITE" id="PS50097">
    <property type="entry name" value="BTB"/>
    <property type="match status" value="1"/>
</dbReference>
<dbReference type="PANTHER" id="PTHR47843">
    <property type="entry name" value="BTB DOMAIN-CONTAINING PROTEIN-RELATED"/>
    <property type="match status" value="1"/>
</dbReference>
<evidence type="ECO:0000256" key="1">
    <source>
        <dbReference type="SAM" id="MobiDB-lite"/>
    </source>
</evidence>
<dbReference type="KEGG" id="cmt:CCM_04769"/>
<evidence type="ECO:0000313" key="3">
    <source>
        <dbReference type="EMBL" id="EGX93395.1"/>
    </source>
</evidence>
<dbReference type="InterPro" id="IPR000210">
    <property type="entry name" value="BTB/POZ_dom"/>
</dbReference>
<dbReference type="Pfam" id="PF00651">
    <property type="entry name" value="BTB"/>
    <property type="match status" value="1"/>
</dbReference>
<sequence length="268" mass="30300">MADSHSSGILEKMSSGNLFSDLTFICRWKFFPVHKVVACAQSDVLMTTVQKAEAINQKSGSTAIDMSNFEPQTVEMFIKFLYTGDYASTKKNKPFDPSEPAPNILREMVNHIHCHQIASHYQVYNMKKFSNLNLRNLLQTHSYSSGLVSALPSAVKIADSLDVELEIQDALAASFGRHIDKLTDDKKLNVIRNMPGFSTLVLAHCGRNLALLKDQNAELEKRAQERAKNGVKRPTNMREAIQWTKYRNRVARERRHSSRSKSSPQTTK</sequence>
<dbReference type="PANTHER" id="PTHR47843:SF5">
    <property type="entry name" value="BTB_POZ DOMAIN PROTEIN"/>
    <property type="match status" value="1"/>
</dbReference>
<dbReference type="GeneID" id="18166790"/>
<dbReference type="InterPro" id="IPR011333">
    <property type="entry name" value="SKP1/BTB/POZ_sf"/>
</dbReference>
<evidence type="ECO:0000313" key="4">
    <source>
        <dbReference type="Proteomes" id="UP000001610"/>
    </source>
</evidence>
<organism evidence="3 4">
    <name type="scientific">Cordyceps militaris (strain CM01)</name>
    <name type="common">Caterpillar fungus</name>
    <dbReference type="NCBI Taxonomy" id="983644"/>
    <lineage>
        <taxon>Eukaryota</taxon>
        <taxon>Fungi</taxon>
        <taxon>Dikarya</taxon>
        <taxon>Ascomycota</taxon>
        <taxon>Pezizomycotina</taxon>
        <taxon>Sordariomycetes</taxon>
        <taxon>Hypocreomycetidae</taxon>
        <taxon>Hypocreales</taxon>
        <taxon>Cordycipitaceae</taxon>
        <taxon>Cordyceps</taxon>
    </lineage>
</organism>
<feature type="domain" description="BTB" evidence="2">
    <location>
        <begin position="20"/>
        <end position="90"/>
    </location>
</feature>
<dbReference type="EMBL" id="JH126401">
    <property type="protein sequence ID" value="EGX93395.1"/>
    <property type="molecule type" value="Genomic_DNA"/>
</dbReference>
<dbReference type="OMA" id="HCARRIV"/>
<dbReference type="CDD" id="cd18186">
    <property type="entry name" value="BTB_POZ_ZBTB_KLHL-like"/>
    <property type="match status" value="1"/>
</dbReference>
<evidence type="ECO:0000259" key="2">
    <source>
        <dbReference type="PROSITE" id="PS50097"/>
    </source>
</evidence>
<dbReference type="InParanoid" id="G3JEJ8"/>
<accession>G3JEJ8</accession>
<keyword evidence="4" id="KW-1185">Reference proteome</keyword>
<dbReference type="VEuPathDB" id="FungiDB:CCM_04769"/>
<dbReference type="HOGENOM" id="CLU_1038347_0_0_1"/>